<dbReference type="EMBL" id="OIVN01004999">
    <property type="protein sequence ID" value="SPD20329.1"/>
    <property type="molecule type" value="Genomic_DNA"/>
</dbReference>
<reference evidence="1" key="1">
    <citation type="submission" date="2018-02" db="EMBL/GenBank/DDBJ databases">
        <authorList>
            <person name="Cohen D.B."/>
            <person name="Kent A.D."/>
        </authorList>
    </citation>
    <scope>NUCLEOTIDE SEQUENCE</scope>
</reference>
<dbReference type="Gene3D" id="3.10.450.700">
    <property type="match status" value="1"/>
</dbReference>
<protein>
    <submittedName>
        <fullName evidence="1">Uncharacterized protein</fullName>
    </submittedName>
</protein>
<organism evidence="1">
    <name type="scientific">Fagus sylvatica</name>
    <name type="common">Beechnut</name>
    <dbReference type="NCBI Taxonomy" id="28930"/>
    <lineage>
        <taxon>Eukaryota</taxon>
        <taxon>Viridiplantae</taxon>
        <taxon>Streptophyta</taxon>
        <taxon>Embryophyta</taxon>
        <taxon>Tracheophyta</taxon>
        <taxon>Spermatophyta</taxon>
        <taxon>Magnoliopsida</taxon>
        <taxon>eudicotyledons</taxon>
        <taxon>Gunneridae</taxon>
        <taxon>Pentapetalae</taxon>
        <taxon>rosids</taxon>
        <taxon>fabids</taxon>
        <taxon>Fagales</taxon>
        <taxon>Fagaceae</taxon>
        <taxon>Fagus</taxon>
    </lineage>
</organism>
<sequence length="261" mass="30050">MGDRQSFRIESKRFDLVLGYVGRNQFRMSERSTYHRSMIYMSKEGARWLGRCVEENVVREGEKAFVRTLREHDKTFVCRRYSNKYGRYIEVLECGRGGSRERIVIPEGYKLNGWKGFNMELNLLLKPPPLNHQVPPQKPHLLTGGERTFEKGVVVGNSSKSYKEVVMDRKHERKVRLKPEKPVTKPVQSDGLLKNSMEEHVDTTVSGYGGSDANVDQTKKGINILPQISANIKPRQPLRFFPDVSPGNSRNFGQRDCYTIK</sequence>
<dbReference type="AlphaFoldDB" id="A0A2N9I8H7"/>
<evidence type="ECO:0000313" key="1">
    <source>
        <dbReference type="EMBL" id="SPD20329.1"/>
    </source>
</evidence>
<proteinExistence type="predicted"/>
<accession>A0A2N9I8H7</accession>
<name>A0A2N9I8H7_FAGSY</name>
<gene>
    <name evidence="1" type="ORF">FSB_LOCUS48211</name>
</gene>